<protein>
    <submittedName>
        <fullName evidence="1">3967_t:CDS:1</fullName>
    </submittedName>
</protein>
<organism evidence="1 2">
    <name type="scientific">Racocetra persica</name>
    <dbReference type="NCBI Taxonomy" id="160502"/>
    <lineage>
        <taxon>Eukaryota</taxon>
        <taxon>Fungi</taxon>
        <taxon>Fungi incertae sedis</taxon>
        <taxon>Mucoromycota</taxon>
        <taxon>Glomeromycotina</taxon>
        <taxon>Glomeromycetes</taxon>
        <taxon>Diversisporales</taxon>
        <taxon>Gigasporaceae</taxon>
        <taxon>Racocetra</taxon>
    </lineage>
</organism>
<accession>A0ACA9RDV7</accession>
<dbReference type="Proteomes" id="UP000789920">
    <property type="component" value="Unassembled WGS sequence"/>
</dbReference>
<dbReference type="EMBL" id="CAJVQC010049901">
    <property type="protein sequence ID" value="CAG8788277.1"/>
    <property type="molecule type" value="Genomic_DNA"/>
</dbReference>
<sequence>TKDPDVEMEEVYKDHEGQELQDPVTQNQDQNQDEFAELLEIKKVEPPKVNKKKEDVKVGQKKKSNCMQSWNLMMKERMEVEDDQRRQLLELLRENPDLCAQDISELGRTDIIRHCTPTQD</sequence>
<feature type="non-terminal residue" evidence="1">
    <location>
        <position position="1"/>
    </location>
</feature>
<reference evidence="1" key="1">
    <citation type="submission" date="2021-06" db="EMBL/GenBank/DDBJ databases">
        <authorList>
            <person name="Kallberg Y."/>
            <person name="Tangrot J."/>
            <person name="Rosling A."/>
        </authorList>
    </citation>
    <scope>NUCLEOTIDE SEQUENCE</scope>
    <source>
        <strain evidence="1">MA461A</strain>
    </source>
</reference>
<feature type="non-terminal residue" evidence="1">
    <location>
        <position position="120"/>
    </location>
</feature>
<comment type="caution">
    <text evidence="1">The sequence shown here is derived from an EMBL/GenBank/DDBJ whole genome shotgun (WGS) entry which is preliminary data.</text>
</comment>
<keyword evidence="2" id="KW-1185">Reference proteome</keyword>
<name>A0ACA9RDV7_9GLOM</name>
<evidence type="ECO:0000313" key="2">
    <source>
        <dbReference type="Proteomes" id="UP000789920"/>
    </source>
</evidence>
<gene>
    <name evidence="1" type="ORF">RPERSI_LOCUS18680</name>
</gene>
<proteinExistence type="predicted"/>
<evidence type="ECO:0000313" key="1">
    <source>
        <dbReference type="EMBL" id="CAG8788277.1"/>
    </source>
</evidence>